<name>A0A1H1NWA7_9CELL</name>
<proteinExistence type="predicted"/>
<dbReference type="RefSeq" id="WP_157270280.1">
    <property type="nucleotide sequence ID" value="NZ_LT629776.1"/>
</dbReference>
<organism evidence="3 4">
    <name type="scientific">Paraoerskovia marina</name>
    <dbReference type="NCBI Taxonomy" id="545619"/>
    <lineage>
        <taxon>Bacteria</taxon>
        <taxon>Bacillati</taxon>
        <taxon>Actinomycetota</taxon>
        <taxon>Actinomycetes</taxon>
        <taxon>Micrococcales</taxon>
        <taxon>Cellulomonadaceae</taxon>
        <taxon>Paraoerskovia</taxon>
    </lineage>
</organism>
<evidence type="ECO:0000256" key="1">
    <source>
        <dbReference type="SAM" id="MobiDB-lite"/>
    </source>
</evidence>
<evidence type="ECO:0000256" key="2">
    <source>
        <dbReference type="SAM" id="Phobius"/>
    </source>
</evidence>
<dbReference type="Proteomes" id="UP000185663">
    <property type="component" value="Chromosome I"/>
</dbReference>
<feature type="compositionally biased region" description="Low complexity" evidence="1">
    <location>
        <begin position="1496"/>
        <end position="1525"/>
    </location>
</feature>
<evidence type="ECO:0000313" key="4">
    <source>
        <dbReference type="Proteomes" id="UP000185663"/>
    </source>
</evidence>
<feature type="transmembrane region" description="Helical" evidence="2">
    <location>
        <begin position="1568"/>
        <end position="1588"/>
    </location>
</feature>
<feature type="compositionally biased region" description="Acidic residues" evidence="1">
    <location>
        <begin position="1526"/>
        <end position="1535"/>
    </location>
</feature>
<gene>
    <name evidence="3" type="ORF">SAMN04489860_0640</name>
</gene>
<keyword evidence="2" id="KW-0812">Transmembrane</keyword>
<dbReference type="OrthoDB" id="3981930at2"/>
<keyword evidence="4" id="KW-1185">Reference proteome</keyword>
<keyword evidence="2" id="KW-0472">Membrane</keyword>
<feature type="region of interest" description="Disordered" evidence="1">
    <location>
        <begin position="1496"/>
        <end position="1556"/>
    </location>
</feature>
<accession>A0A1H1NWA7</accession>
<reference evidence="3 4" key="1">
    <citation type="submission" date="2016-10" db="EMBL/GenBank/DDBJ databases">
        <authorList>
            <person name="de Groot N.N."/>
        </authorList>
    </citation>
    <scope>NUCLEOTIDE SEQUENCE [LARGE SCALE GENOMIC DNA]</scope>
    <source>
        <strain evidence="3 4">DSM 22126</strain>
    </source>
</reference>
<sequence>MNVKSLRPSIAMIIAIALVLLGAVVAVPMAIAGSGNGNGQETCNSDGSAGWTKVDGLSGKTYTVTARDGYLIDETCVKAAKVVKYDKLDTPSASVTISSPATNGNGQVQDISHVSYREVQKVEVPSAATPKLNAGFVCKATQDGPVENVPGGQEFAAGDYIVQVIQQSSVETDWQLRVGNQTPLLTGTMPADGGRTYHALKSAVDGVKIHWDGGSKGTFSTNETQPCSYPEPVVAPKLNAGFVCLATQDGPVENVPGGQEFAAGDYIVQVIQQSSVETAWQMRVGNGPALLEGTMPADGGRTYHALTSPAAGVSIFWDGGKKGTFSTNETQPCSYPEPVVAPKLNAGFVCKATQDGPVENVPGGQEFAAGDYIVQVIQQSSVETDWQLRVGNQTPLLTGTMPADGGRTYHALKSAVDGVKIHWDGGSKGTFSTNETQPCSYPEPVVAPKLNAGFVCLATQDGPVENVPGGQEFAAGDYIVQVIQQSSVETAWQMRVGNGPALLEGTMPADGDRTYHALTSPAAGVSIFWDGGKKGTFSTNENQPCSYPEVPVVQQCESFETVTFADLTDWDTSESHSGGSSEVTTAGLEVHNPQGGKAVGYNGLSFDLAVAGAPSMEWTGTGTAPGLQMGVDLNGDDKWDGVLVNEAYNYPTRADQWWFTKTTFDAPVESTYFSGNSSGYGTLDEWLALYPDANVRYVGYSLGTGPAGDGVISSMTFNCHTFTFAAPEPVLEPVTPALELTQPVCTAVPGELFGQEFSDGAVSFTKNEGISSIHVFNGTDTSNGKPSSWSELEPGQYFVIATPAAGHTFDGALTDGWKLSSSGKATYTLTVEQPADCWEPLPATPSVDVVQPVCTAVPGELFGQDVTDGSVQVTSLVGIRSVYVFNGTDVSTGKPDDLGALAPGAYNVIATPANGFTFDGALAEGWKLSPSGKATFAFTIDEAADCWEPLEVTPVTPEWDDQCGASMNLSATTTPVEGISYEVTETKNGLKVVATPDEGYILTDKPSDTKNPDSWQWTKGDSFELCDATPAVEVTQAECEAVPGELFGQSVTAGSVSVPELDGVKSVYVFNGTDVNNGKPGDLGALAAGDYLVIATPEADFSFDGNLGDGWELSPSGKATYAFTIDEAADCWEPIEVTAATPTVVDQCGTEGDEVVLPEVDGVSYEAWVAPSGDWRVKATVQDGYALSNHSANDESVKWFTFERDTRDCVTATPPVVDQQCGLGADGISFPQIDGVSYSADQVGGAWIVTAVVDGTAHILENADVEGGSTVTWPVDLGEAGVECPPAPVVVEPVEPTVEDQCGTDVNITATLPEVEGVTYSTQTTADGVVVTALPNPGFVLAEGEGQAADAWTWTFTDSLEACPAPQEPALTGSVATGECLKDAPWIFYDVTLTDPDGQSTGTAARIVLTDGTETSTVELGELGADGTLSGKVLWPGASVAEDGETPTGWPGWAQTEDGSWVETDGNFAWTRGDITATLEVNPEISVDLSYPPATPACAAAPPVTETGTETTEPTDPETTAPSTEGEPEASETPDSEVLGTSIPSPEGSDVAAEVTDEGGLAETGADLALLGLVALGLLTVGAGVLAFRRLA</sequence>
<evidence type="ECO:0000313" key="3">
    <source>
        <dbReference type="EMBL" id="SDS03258.1"/>
    </source>
</evidence>
<keyword evidence="2" id="KW-1133">Transmembrane helix</keyword>
<dbReference type="eggNOG" id="COG2304">
    <property type="taxonomic scope" value="Bacteria"/>
</dbReference>
<dbReference type="EMBL" id="LT629776">
    <property type="protein sequence ID" value="SDS03258.1"/>
    <property type="molecule type" value="Genomic_DNA"/>
</dbReference>
<dbReference type="STRING" id="545619.SAMN04489860_0640"/>
<protein>
    <submittedName>
        <fullName evidence="3">Uncharacterized protein</fullName>
    </submittedName>
</protein>